<dbReference type="Pfam" id="PF01576">
    <property type="entry name" value="Myosin_tail_1"/>
    <property type="match status" value="3"/>
</dbReference>
<dbReference type="GO" id="GO:0030049">
    <property type="term" value="P:muscle filament sliding"/>
    <property type="evidence" value="ECO:0007669"/>
    <property type="project" value="TreeGrafter"/>
</dbReference>
<evidence type="ECO:0000256" key="10">
    <source>
        <dbReference type="ARBA" id="ARBA00023123"/>
    </source>
</evidence>
<dbReference type="EMBL" id="RJVU01071319">
    <property type="protein sequence ID" value="ROI48984.1"/>
    <property type="molecule type" value="Genomic_DNA"/>
</dbReference>
<dbReference type="InterPro" id="IPR014751">
    <property type="entry name" value="XRCC4-like_C"/>
</dbReference>
<dbReference type="FunFam" id="1.20.5.340:FF:000003">
    <property type="entry name" value="Myosin heavy chain"/>
    <property type="match status" value="2"/>
</dbReference>
<dbReference type="GO" id="GO:0045214">
    <property type="term" value="P:sarcomere organization"/>
    <property type="evidence" value="ECO:0007669"/>
    <property type="project" value="TreeGrafter"/>
</dbReference>
<dbReference type="GO" id="GO:0051015">
    <property type="term" value="F:actin filament binding"/>
    <property type="evidence" value="ECO:0007669"/>
    <property type="project" value="InterPro"/>
</dbReference>
<dbReference type="CDD" id="cd01377">
    <property type="entry name" value="MYSc_class_II"/>
    <property type="match status" value="2"/>
</dbReference>
<dbReference type="Proteomes" id="UP000281406">
    <property type="component" value="Unassembled WGS sequence"/>
</dbReference>
<feature type="compositionally biased region" description="Polar residues" evidence="16">
    <location>
        <begin position="1914"/>
        <end position="1925"/>
    </location>
</feature>
<keyword evidence="3" id="KW-0787">Thick filament</keyword>
<evidence type="ECO:0000256" key="11">
    <source>
        <dbReference type="ARBA" id="ARBA00023175"/>
    </source>
</evidence>
<evidence type="ECO:0000256" key="15">
    <source>
        <dbReference type="SAM" id="Coils"/>
    </source>
</evidence>
<reference evidence="19 20" key="1">
    <citation type="submission" date="2018-10" db="EMBL/GenBank/DDBJ databases">
        <title>Genome assembly for a Yunnan-Guizhou Plateau 3E fish, Anabarilius grahami (Regan), and its evolutionary and genetic applications.</title>
        <authorList>
            <person name="Jiang W."/>
        </authorList>
    </citation>
    <scope>NUCLEOTIDE SEQUENCE [LARGE SCALE GENOMIC DNA]</scope>
    <source>
        <strain evidence="19">AG-KIZ</strain>
        <tissue evidence="19">Muscle</tissue>
    </source>
</reference>
<dbReference type="FunFam" id="1.20.120.720:FF:000001">
    <property type="entry name" value="Myosin heavy chain, muscle"/>
    <property type="match status" value="2"/>
</dbReference>
<sequence length="4186" mass="482460">MADVMSEFGAAAPFLRKSDKERLEAQTRPFDMKKECFVPDPEVEYVKASITSRDGGKVTVDTEFGKTVTVKEVDVHSQNPPKFDKIEDMVMFTFLHEPAVLFNLKERYAAWMIYTYSGLFCVTVNPYKFLPVYNQEVVNAYRGKKRNEAPPHIFSISDNAYQYMLSGDDLTCNFLEISNAISNDKILMFYFLTDRENQSVLITGESGAGKTVNTKKVIQYFASIAAATTGKKDPSQEKKGKFIRIHFGHSGKLASADIETCKYFIGQHHSNKSHIDEMCNCFNIRLFINSFRSAGEVSKMLLITNNPYDYAFISQGETQVASIDDGDELVATDEAFDVLGFTQEEQNSIYKLTGSVMHFGNLKFKQKQREEQAEADGTEDADKISYLMGLNSADLIKGLCHPRVKVGNEWVTKGQSVQQVYYSIGALAKSVYEKMFLWMVVRINQSLATKQPRQYFIGVLDIAGFEIFDSNTFEQLCINFTNEKLQQFFNHHMFVLEQEEYKKEGIDWVFIDFGMDLAACIELIEKPMGIMSILEEECMFPKASDATFKAKLYDNHLGKNPNFQKPRIVKGKPEAHFALVHYAGTVDYNICNWLVKNKDPLNETVVGFFQKSTLKLLSILFANFATDDGFIAYKSKSSMVYHQENLNKLMTNLRSTHPHFVRCLIPNETKTPGAMENPLVMHQLRCNGVLEGIRICRKGFPNRILYGDFKQRYRILNPAAIPEGQFIDNKKGAEKLLGSLDIDHEQYKLGHTKVFFKAGLLGALEEMRDDRLALIITGIQSMARGFLSRDEFQKIVERRDSLLVIQWNVRAFMGVKNWPWMKLYFKIKPLLKTAESEKEMANMKEEFTKLKEAYAKSEARRKELEEKMVSLIQEKNDLQLSVQSEQDNLIDAEERCEGLIKSKIQFEAKVKELTERLEDEDEMNAELTAKKRKLEDECSELKKDIDDLELTLAKVEKEKHATENKVKNLTEEMAALDEIIAKLTKEKKALQEAHQQTLDDLQSEEDKVNTLTKAKAKLEQQVDDLEGSLEQEKKIRMDLERAKRKLEGDLKLTQENVMDLENDKQQTDERLKKKDFEISQLNGKIEDGQALESQLQKKLKELQARIEELEEELEAERAARAKVEKQRADLSRELEEISERLEEAGGATASQIEMNKKREAEFQKVRRDLEEATLQHEATAATLRKKHADSVADLGEQIDNLQRVKQKLEKEKSELRLELDDVVSNMEQLVKAKTNLEKMCRTLEDQMSEYRTKAEEGQRTINDFTMQKAKLQTENGEFARQLEEKDSLVTQLTRGKQSYTQQIEDLKRQLEEEIKAKNALAHAVQSSRHDADLLREQYEEEQEAKAELQRSMSKANSEVAQWRTKYETDAIQRTEELEEAKKKLTQRLQDAEEAVEAVNAKCSSLEKTKHRLQNEIEDLMVDVERSNAAAAALDKKQRNFDKVLAEWKQKYEESQTELESAQKEARSLSTELFKLKNSYEESLDHLESMKRENKNLQEEISDLTEQLGESGKSIHELEKLRKQLEQEKQEIQTALEEAEGSLEHEEGKILRAQLEFNQVKADIERKLTEKDEEMEQAKRNQQRVVDTLQSSLESETRSRNEALRLKKKMEGDLNEMEIQLSQANRQASEAQKQLKGLHVHLKDAQLQLDDALRGNDDLKENFAIVERRNNLLQAELDELRSMVEQTERGRKLAEQELLDVSERVQLLHSQNTSLLNQKKKLEGDNTHLQTEVEEAVQECRNAEEKAKKAITDAAMMAEELKKEQDTSAHLERMKKNMEQTIKDLQHRLDEAEQIAMKGGKKQVQKLEVRVRELESEVEIEQRKASDSVKGIRKYERRIKELTYQSIHELEKLRKQLEQEKQEIQTALEEAEGSLEHEEGKILRAQLEFNQVKADIERKLTEKDEEMEQAKRNQQRVVDTLQSSLESETRSRNEALRLKKKMEGDLNEMEIQLSQANRQASEAQKQLKGLHVHLKDAQLQLDDALRGNDDLKENFAIVERRNNLLQAELDELRSMVEQTERGRKLAEQELLDVSERVQLLHSQNTSLLNQKKKLEGDNTHLQTEVEEAVQECRNAEEKAKKAITDAAMMAEELKKEQDTSAHLERMKKNMEQTIKDLQHRLDEAEQIAMKGGKKQVQKLEVRVRELESEVEIEQRKATDSIKGIRKYERRIKELTYQTEEDRKNLGRLQDLVDKLQLKVKSYKRASEVAEEQSNSNLGKFRKIQHELDEAEERADIAESQLARTRDNEQMTSNSIKGAKHHGTSSEHLSNVTPALAVLGNRVLTNTRMGDAVMAEFGSAASFLRKSDKERLEAQTRPFDMKKECFVPDPEVEYVKASITSRDGDKVTVDTEFGKTVTVKDVDVHPQNPPKFDKIEDMAMFTFLHEPAVLFNLKERYAAWMIYTYSGLFCVTVNPYKWLPVYDSFVVKAYRGKKRTEAPPHIFSISDNAYQYMLSDRENQSVLITGESGAGKTVNTKRVIQYFASIAAVSGKKDAASEKKGTLEDQIIQANPALEAFGNAKTIRNDNSSRFGKFIRIHFAVSGKLASADIETSNPYDYAYISQGETQVASIDDAEELMATDVSDLYLYNKQNIHKLDPLRSTTKCVRKSRLILLLRHAIFKLQEAFDVLGFTADEKVGIYKLTGAIMHFDADKVAYLMGLNSADLLKGLCHPRVKVGNEWVTKGQSVQQVYYSIGALAKSVYEKMFLWMVVRINQSLDTKQPRQYFIGVLDIAGFEIFDFNTFEQLCINFTNEKLQQFFNHHMFVLEQEEYKKEGIEWEFIDFGMDLAACIELIEKPMGIMSILEEECMFPKASDATFKAKLYDNHLGKNPTFQKPRIIKGRPEAHFALVHYAGTVDYNISNWLVKNKDPLNETVVGLFQKSTENLNKLMTNLRSTHPHFVRCLIPNETKTPGAMENPLVMHQLRCNGVLEGIRICRKGFPNRIQYGDLKQRYRILNPAAIPEGQFIDNKKGAEKLLGSLDIDHNQYKLGHTKVFFKAGLLGTLEEMRDDRLALIITGIQSRSRGFLSRVEFQKIVERRDSLLVIQWNIRAFMGVKNWPWMKLYFKIKPLLKSAETEKEMANMKEEFTKLKEAYAKSEARRKELEEKMVSLLQEKNDLQLSVQSEQDNLIDAEERCEGLIKSKIQLEAKVKELTERLEDEEEMNAELVAKKRKLEDECSELKKDIDDLELTLAKVEKEKHATENKVKNLTEEMAALDEIIAKLTKEKKALQEAHQQTLDDLQSEEDKVNTLTKAKAKLEQQVDDLEGSLEQEKKVRMDLERAKRKLEGDLKLTQESIMDLENDKQQMEEKLKKKDFEVSQLNSKIEDEQALGAQLQKKLKELQARIEELEEELEAERAARAKVEKQRADLSRELEEISERLEEAGGATAAQIEMNKKREAEFQKLRRDLEEATLQHEATAATLRKKHADSVADLGEQIDNLQRVKQKLEKEKSELKLELDDVVSNMEHIVKAKSNLEKMCRTLEDQMSEYRTKAEEGQRTINDFAMQKAKLQTENGELSRQLEEKDSLVSQLTRGKQSYTQQIEDLKRQLEEEIKAKNALAHAVQSSRHDADLLREQYEEEQEAKAELQRSMSKANSEVAQWRTKYETDAIQRTEELEDAKKKLAQRLQDAEEAVEAVNAKCSSLEKTKHRLQNEIEDLMVDVERSNAAAAALDKKQRNFDKVLAEWKQKYEESQTELESAQKESRSLSTELFKLKNSYEEVLDHLETMKRENKNLQEEISDLTEQLGESGKSIHELEKIRKQLEQEKAEIQTALEEAEGSLEHEEGKILRAQLEFNQVKADIERKLTEKDEEMEQAKRNQQRVVDTLQSSLESETRSRNEALRLKKKMEGDLNEMEIQLSQANRQASEAQKQLKGLHGHLKDAQLQLDDALRGNDDFKENIAIVERRNNLLQAELDELRSMVEQTERGRKLAEQELLDVSERVQLLHSQNTSLLNQKKKLEGDNTQLQTEVEEAVQECRNAEEKAKKAITDAAMMAEELKKEQDTSAHLERMKKNMEQTIKDLQHRLDEAEQIAMKGGKKQVQKLEARVRELENEVELEQRKASDSVKGVRKYERRIKELTYQTEEDRKNLSRLQDLVDKLQLKVKAYKRAAEEAEEQANVNLGKFRKLQHELDEAEERADISESQVNKLRAKSRDSGSKVPSRFFSTGCRHEDNTSHDSTKSRISD</sequence>
<comment type="similarity">
    <text evidence="2 14">Belongs to the TRAFAC class myosin-kinesin ATPase superfamily. Myosin family.</text>
</comment>
<dbReference type="SMART" id="SM00242">
    <property type="entry name" value="MYSc"/>
    <property type="match status" value="2"/>
</dbReference>
<feature type="domain" description="Myosin N-terminal SH3-like" evidence="18">
    <location>
        <begin position="31"/>
        <end position="80"/>
    </location>
</feature>
<dbReference type="GO" id="GO:0016460">
    <property type="term" value="C:myosin II complex"/>
    <property type="evidence" value="ECO:0007669"/>
    <property type="project" value="TreeGrafter"/>
</dbReference>
<comment type="caution">
    <text evidence="19">The sequence shown here is derived from an EMBL/GenBank/DDBJ whole genome shotgun (WGS) entry which is preliminary data.</text>
</comment>
<dbReference type="FunFam" id="1.20.5.340:FF:000004">
    <property type="entry name" value="Myosin heavy chain"/>
    <property type="match status" value="2"/>
</dbReference>
<evidence type="ECO:0000256" key="1">
    <source>
        <dbReference type="ARBA" id="ARBA00004657"/>
    </source>
</evidence>
<keyword evidence="13 14" id="KW-0009">Actin-binding</keyword>
<dbReference type="Gene3D" id="3.40.850.10">
    <property type="entry name" value="Kinesin motor domain"/>
    <property type="match status" value="3"/>
</dbReference>
<feature type="compositionally biased region" description="Basic and acidic residues" evidence="16">
    <location>
        <begin position="4169"/>
        <end position="4186"/>
    </location>
</feature>
<comment type="subcellular location">
    <subcellularLocation>
        <location evidence="1">Cytoplasm</location>
        <location evidence="1">Myofibril</location>
    </subcellularLocation>
</comment>
<feature type="region of interest" description="Disordered" evidence="16">
    <location>
        <begin position="2242"/>
        <end position="2267"/>
    </location>
</feature>
<dbReference type="InterPro" id="IPR036961">
    <property type="entry name" value="Kinesin_motor_dom_sf"/>
</dbReference>
<feature type="domain" description="Myosin N-terminal SH3-like" evidence="18">
    <location>
        <begin position="2318"/>
        <end position="2367"/>
    </location>
</feature>
<dbReference type="FunFam" id="1.20.5.370:FF:000001">
    <property type="entry name" value="Myosin heavy chain"/>
    <property type="match status" value="3"/>
</dbReference>
<dbReference type="OrthoDB" id="8847939at2759"/>
<dbReference type="GO" id="GO:0030016">
    <property type="term" value="C:myofibril"/>
    <property type="evidence" value="ECO:0007669"/>
    <property type="project" value="UniProtKB-SubCell"/>
</dbReference>
<dbReference type="FunFam" id="3.40.850.10:FF:000101">
    <property type="entry name" value="Slow myosin heavy chain 2"/>
    <property type="match status" value="2"/>
</dbReference>
<dbReference type="FunFam" id="1.20.5.4820:FF:000001">
    <property type="entry name" value="Myosin heavy chain"/>
    <property type="match status" value="2"/>
</dbReference>
<dbReference type="Gene3D" id="6.10.250.2420">
    <property type="match status" value="1"/>
</dbReference>
<evidence type="ECO:0000259" key="17">
    <source>
        <dbReference type="PROSITE" id="PS51456"/>
    </source>
</evidence>
<dbReference type="GO" id="GO:0007512">
    <property type="term" value="P:adult heart development"/>
    <property type="evidence" value="ECO:0007669"/>
    <property type="project" value="TreeGrafter"/>
</dbReference>
<feature type="region of interest" description="Actin-binding" evidence="14">
    <location>
        <begin position="646"/>
        <end position="668"/>
    </location>
</feature>
<dbReference type="GO" id="GO:0000146">
    <property type="term" value="F:microfilament motor activity"/>
    <property type="evidence" value="ECO:0007669"/>
    <property type="project" value="TreeGrafter"/>
</dbReference>
<evidence type="ECO:0000256" key="3">
    <source>
        <dbReference type="ARBA" id="ARBA00022433"/>
    </source>
</evidence>
<proteinExistence type="inferred from homology"/>
<dbReference type="InterPro" id="IPR002928">
    <property type="entry name" value="Myosin_tail"/>
</dbReference>
<dbReference type="Gene3D" id="1.20.5.340">
    <property type="match status" value="9"/>
</dbReference>
<evidence type="ECO:0000256" key="4">
    <source>
        <dbReference type="ARBA" id="ARBA00022481"/>
    </source>
</evidence>
<evidence type="ECO:0000256" key="8">
    <source>
        <dbReference type="ARBA" id="ARBA00022860"/>
    </source>
</evidence>
<feature type="region of interest" description="Actin-binding" evidence="14">
    <location>
        <begin position="2884"/>
        <end position="2906"/>
    </location>
</feature>
<evidence type="ECO:0000313" key="19">
    <source>
        <dbReference type="EMBL" id="ROI48984.1"/>
    </source>
</evidence>
<dbReference type="FunFam" id="1.20.5.340:FF:000006">
    <property type="entry name" value="Myosin heavy chain"/>
    <property type="match status" value="2"/>
</dbReference>
<evidence type="ECO:0000256" key="5">
    <source>
        <dbReference type="ARBA" id="ARBA00022490"/>
    </source>
</evidence>
<gene>
    <name evidence="19" type="ORF">DPX16_4005</name>
</gene>
<dbReference type="Gene3D" id="1.10.10.820">
    <property type="match status" value="2"/>
</dbReference>
<evidence type="ECO:0000256" key="6">
    <source>
        <dbReference type="ARBA" id="ARBA00022741"/>
    </source>
</evidence>
<dbReference type="Gene3D" id="1.20.5.370">
    <property type="match status" value="12"/>
</dbReference>
<keyword evidence="20" id="KW-1185">Reference proteome</keyword>
<feature type="region of interest" description="Disordered" evidence="16">
    <location>
        <begin position="1574"/>
        <end position="1598"/>
    </location>
</feature>
<keyword evidence="11 14" id="KW-0505">Motor protein</keyword>
<dbReference type="FunFam" id="1.20.5.340:FF:000013">
    <property type="entry name" value="Myosin heavy chain"/>
    <property type="match status" value="2"/>
</dbReference>
<feature type="coiled-coil region" evidence="15">
    <location>
        <begin position="833"/>
        <end position="1260"/>
    </location>
</feature>
<feature type="binding site" evidence="14">
    <location>
        <begin position="2464"/>
        <end position="2471"/>
    </location>
    <ligand>
        <name>ATP</name>
        <dbReference type="ChEBI" id="CHEBI:30616"/>
    </ligand>
</feature>
<dbReference type="PRINTS" id="PR00193">
    <property type="entry name" value="MYOSINHEAVY"/>
</dbReference>
<evidence type="ECO:0000256" key="2">
    <source>
        <dbReference type="ARBA" id="ARBA00008314"/>
    </source>
</evidence>
<feature type="binding site" evidence="14">
    <location>
        <begin position="204"/>
        <end position="211"/>
    </location>
    <ligand>
        <name>ATP</name>
        <dbReference type="ChEBI" id="CHEBI:30616"/>
    </ligand>
</feature>
<dbReference type="FunFam" id="1.20.5.370:FF:000003">
    <property type="entry name" value="Myosin heavy chain"/>
    <property type="match status" value="3"/>
</dbReference>
<dbReference type="SUPFAM" id="SSF57997">
    <property type="entry name" value="Tropomyosin"/>
    <property type="match status" value="2"/>
</dbReference>
<dbReference type="InterPro" id="IPR008989">
    <property type="entry name" value="Myosin_S1_N"/>
</dbReference>
<dbReference type="Gene3D" id="1.20.58.530">
    <property type="match status" value="2"/>
</dbReference>
<evidence type="ECO:0000256" key="9">
    <source>
        <dbReference type="ARBA" id="ARBA00023054"/>
    </source>
</evidence>
<keyword evidence="5" id="KW-0963">Cytoplasm</keyword>
<evidence type="ECO:0000256" key="16">
    <source>
        <dbReference type="SAM" id="MobiDB-lite"/>
    </source>
</evidence>
<feature type="compositionally biased region" description="Polar residues" evidence="16">
    <location>
        <begin position="1582"/>
        <end position="1593"/>
    </location>
</feature>
<dbReference type="GO" id="GO:0032982">
    <property type="term" value="C:myosin filament"/>
    <property type="evidence" value="ECO:0007669"/>
    <property type="project" value="UniProtKB-KW"/>
</dbReference>
<keyword evidence="9 15" id="KW-0175">Coiled coil</keyword>
<feature type="region of interest" description="Disordered" evidence="16">
    <location>
        <begin position="1905"/>
        <end position="1930"/>
    </location>
</feature>
<keyword evidence="8" id="KW-0112">Calmodulin-binding</keyword>
<dbReference type="GO" id="GO:0060048">
    <property type="term" value="P:cardiac muscle contraction"/>
    <property type="evidence" value="ECO:0007669"/>
    <property type="project" value="TreeGrafter"/>
</dbReference>
<dbReference type="InterPro" id="IPR027417">
    <property type="entry name" value="P-loop_NTPase"/>
</dbReference>
<dbReference type="FunFam" id="1.20.5.370:FF:000008">
    <property type="entry name" value="Myosin heavy chain"/>
    <property type="match status" value="3"/>
</dbReference>
<dbReference type="PANTHER" id="PTHR45615">
    <property type="entry name" value="MYOSIN HEAVY CHAIN, NON-MUSCLE"/>
    <property type="match status" value="1"/>
</dbReference>
<dbReference type="PROSITE" id="PS51456">
    <property type="entry name" value="MYOSIN_MOTOR"/>
    <property type="match status" value="2"/>
</dbReference>
<dbReference type="GO" id="GO:0005524">
    <property type="term" value="F:ATP binding"/>
    <property type="evidence" value="ECO:0007669"/>
    <property type="project" value="UniProtKB-UniRule"/>
</dbReference>
<dbReference type="FunFam" id="1.20.5.370:FF:000002">
    <property type="entry name" value="Myosin heavy chain"/>
    <property type="match status" value="3"/>
</dbReference>
<dbReference type="FunFam" id="1.20.5.370:FF:000007">
    <property type="entry name" value="Myosin heavy chain"/>
    <property type="match status" value="3"/>
</dbReference>
<feature type="region of interest" description="Disordered" evidence="16">
    <location>
        <begin position="4134"/>
        <end position="4186"/>
    </location>
</feature>
<dbReference type="Gene3D" id="1.20.120.720">
    <property type="entry name" value="Myosin VI head, motor domain, U50 subdomain"/>
    <property type="match status" value="2"/>
</dbReference>
<evidence type="ECO:0000256" key="13">
    <source>
        <dbReference type="ARBA" id="ARBA00023203"/>
    </source>
</evidence>
<dbReference type="PANTHER" id="PTHR45615:SF15">
    <property type="entry name" value="MYOSIN HEAVY CHAIN 7-RELATED"/>
    <property type="match status" value="1"/>
</dbReference>
<organism evidence="19 20">
    <name type="scientific">Anabarilius grahami</name>
    <name type="common">Kanglang fish</name>
    <name type="synonym">Barilius grahami</name>
    <dbReference type="NCBI Taxonomy" id="495550"/>
    <lineage>
        <taxon>Eukaryota</taxon>
        <taxon>Metazoa</taxon>
        <taxon>Chordata</taxon>
        <taxon>Craniata</taxon>
        <taxon>Vertebrata</taxon>
        <taxon>Euteleostomi</taxon>
        <taxon>Actinopterygii</taxon>
        <taxon>Neopterygii</taxon>
        <taxon>Teleostei</taxon>
        <taxon>Ostariophysi</taxon>
        <taxon>Cypriniformes</taxon>
        <taxon>Xenocyprididae</taxon>
        <taxon>Xenocypridinae</taxon>
        <taxon>Xenocypridinae incertae sedis</taxon>
        <taxon>Anabarilius</taxon>
    </lineage>
</organism>
<dbReference type="PROSITE" id="PS51844">
    <property type="entry name" value="SH3_LIKE"/>
    <property type="match status" value="2"/>
</dbReference>
<dbReference type="InterPro" id="IPR001609">
    <property type="entry name" value="Myosin_head_motor_dom-like"/>
</dbReference>
<evidence type="ECO:0000259" key="18">
    <source>
        <dbReference type="PROSITE" id="PS51844"/>
    </source>
</evidence>
<keyword evidence="7 14" id="KW-0067">ATP-binding</keyword>
<dbReference type="FunFam" id="1.20.58.530:FF:000001">
    <property type="entry name" value="Myosin heavy chain"/>
    <property type="match status" value="2"/>
</dbReference>
<feature type="compositionally biased region" description="Polar residues" evidence="16">
    <location>
        <begin position="3820"/>
        <end position="3831"/>
    </location>
</feature>
<feature type="domain" description="Myosin motor" evidence="17">
    <location>
        <begin position="84"/>
        <end position="769"/>
    </location>
</feature>
<dbReference type="FunFam" id="2.30.30.360:FF:000001">
    <property type="entry name" value="Myosin heavy chain"/>
    <property type="match status" value="2"/>
</dbReference>
<evidence type="ECO:0000256" key="12">
    <source>
        <dbReference type="ARBA" id="ARBA00023179"/>
    </source>
</evidence>
<keyword evidence="6 14" id="KW-0547">Nucleotide-binding</keyword>
<keyword evidence="4" id="KW-0488">Methylation</keyword>
<feature type="domain" description="Myosin motor" evidence="17">
    <location>
        <begin position="2371"/>
        <end position="3007"/>
    </location>
</feature>
<protein>
    <submittedName>
        <fullName evidence="19">Myosin-7</fullName>
    </submittedName>
</protein>
<dbReference type="Gene3D" id="1.20.5.4820">
    <property type="match status" value="2"/>
</dbReference>
<feature type="region of interest" description="Disordered" evidence="16">
    <location>
        <begin position="3811"/>
        <end position="3836"/>
    </location>
</feature>
<keyword evidence="12" id="KW-0514">Muscle protein</keyword>
<dbReference type="Gene3D" id="2.30.30.360">
    <property type="entry name" value="Myosin S1 fragment, N-terminal"/>
    <property type="match status" value="2"/>
</dbReference>
<evidence type="ECO:0000256" key="14">
    <source>
        <dbReference type="PROSITE-ProRule" id="PRU00782"/>
    </source>
</evidence>
<dbReference type="Pfam" id="PF00063">
    <property type="entry name" value="Myosin_head"/>
    <property type="match status" value="5"/>
</dbReference>
<dbReference type="GO" id="GO:0005516">
    <property type="term" value="F:calmodulin binding"/>
    <property type="evidence" value="ECO:0007669"/>
    <property type="project" value="UniProtKB-KW"/>
</dbReference>
<name>A0A3N0XKG0_ANAGA</name>
<keyword evidence="10 14" id="KW-0518">Myosin</keyword>
<dbReference type="Pfam" id="PF02736">
    <property type="entry name" value="Myosin_N"/>
    <property type="match status" value="2"/>
</dbReference>
<dbReference type="InterPro" id="IPR000048">
    <property type="entry name" value="IQ_motif_EF-hand-BS"/>
</dbReference>
<evidence type="ECO:0000256" key="7">
    <source>
        <dbReference type="ARBA" id="ARBA00022840"/>
    </source>
</evidence>
<evidence type="ECO:0000313" key="20">
    <source>
        <dbReference type="Proteomes" id="UP000281406"/>
    </source>
</evidence>
<dbReference type="FunFam" id="1.20.5.340:FF:000002">
    <property type="entry name" value="Myosin heavy chain"/>
    <property type="match status" value="2"/>
</dbReference>
<accession>A0A3N0XKG0</accession>
<dbReference type="PROSITE" id="PS50096">
    <property type="entry name" value="IQ"/>
    <property type="match status" value="2"/>
</dbReference>
<dbReference type="InterPro" id="IPR004009">
    <property type="entry name" value="SH3_Myosin"/>
</dbReference>
<dbReference type="SMART" id="SM00015">
    <property type="entry name" value="IQ"/>
    <property type="match status" value="2"/>
</dbReference>
<dbReference type="Gene3D" id="1.20.5.1160">
    <property type="entry name" value="Vasodilator-stimulated phosphoprotein"/>
    <property type="match status" value="1"/>
</dbReference>
<dbReference type="SUPFAM" id="SSF52540">
    <property type="entry name" value="P-loop containing nucleoside triphosphate hydrolases"/>
    <property type="match status" value="2"/>
</dbReference>
<dbReference type="SUPFAM" id="SSF90257">
    <property type="entry name" value="Myosin rod fragments"/>
    <property type="match status" value="10"/>
</dbReference>